<dbReference type="CDD" id="cd08288">
    <property type="entry name" value="MDR_yhdh"/>
    <property type="match status" value="1"/>
</dbReference>
<dbReference type="STRING" id="1232683.ADIMK_2768"/>
<dbReference type="Pfam" id="PF00107">
    <property type="entry name" value="ADH_zinc_N"/>
    <property type="match status" value="1"/>
</dbReference>
<evidence type="ECO:0000313" key="2">
    <source>
        <dbReference type="EMBL" id="KEA63244.1"/>
    </source>
</evidence>
<dbReference type="Gene3D" id="3.40.50.720">
    <property type="entry name" value="NAD(P)-binding Rossmann-like Domain"/>
    <property type="match status" value="1"/>
</dbReference>
<dbReference type="eggNOG" id="COG0604">
    <property type="taxonomic scope" value="Bacteria"/>
</dbReference>
<sequence>MFKALVLDQVEGETMADIKQLDESVLPDGEVLIDVTYSSLNYKDGLAVTGKGPIISKFPAIPGIDLVGQVVSSEDVRFVPGMQVIVTGWGVGERHWGGMAARARMKADWIVPLPDGMTAQTAMAIGTAGLTAMLCVLALEEAGVKPEQGPVLVTGASGGVGSVAIALLAKQGFEVVAATGRVEEEPYLRKLGAQAIRPRDEMSAACRPLEKQRWAGVVDTVGGVVLSRALAETNYGGAVAACGLAGSADLPTTVMPFILRNVRLQGVDSVSCPTARRTDAWARLQRELDPQLFDDLVQEISLEQVPEYAQRIVSGAVRGRTIVKIGG</sequence>
<accession>A0A081FXI9</accession>
<dbReference type="PATRIC" id="fig|1232683.4.peg.2723"/>
<dbReference type="InterPro" id="IPR020843">
    <property type="entry name" value="ER"/>
</dbReference>
<gene>
    <name evidence="2" type="ORF">ADIMK_2768</name>
</gene>
<proteinExistence type="predicted"/>
<dbReference type="PANTHER" id="PTHR43677">
    <property type="entry name" value="SHORT-CHAIN DEHYDROGENASE/REDUCTASE"/>
    <property type="match status" value="1"/>
</dbReference>
<name>A0A081FXI9_9GAMM</name>
<dbReference type="SUPFAM" id="SSF50129">
    <property type="entry name" value="GroES-like"/>
    <property type="match status" value="1"/>
</dbReference>
<evidence type="ECO:0000259" key="1">
    <source>
        <dbReference type="SMART" id="SM00829"/>
    </source>
</evidence>
<dbReference type="SMART" id="SM00829">
    <property type="entry name" value="PKS_ER"/>
    <property type="match status" value="1"/>
</dbReference>
<dbReference type="InterPro" id="IPR036291">
    <property type="entry name" value="NAD(P)-bd_dom_sf"/>
</dbReference>
<dbReference type="OrthoDB" id="9782155at2"/>
<comment type="caution">
    <text evidence="2">The sequence shown here is derived from an EMBL/GenBank/DDBJ whole genome shotgun (WGS) entry which is preliminary data.</text>
</comment>
<dbReference type="Gene3D" id="3.90.180.10">
    <property type="entry name" value="Medium-chain alcohol dehydrogenases, catalytic domain"/>
    <property type="match status" value="1"/>
</dbReference>
<dbReference type="Proteomes" id="UP000028252">
    <property type="component" value="Unassembled WGS sequence"/>
</dbReference>
<dbReference type="InterPro" id="IPR011032">
    <property type="entry name" value="GroES-like_sf"/>
</dbReference>
<dbReference type="InterPro" id="IPR051397">
    <property type="entry name" value="Zn-ADH-like_protein"/>
</dbReference>
<dbReference type="RefSeq" id="WP_036189218.1">
    <property type="nucleotide sequence ID" value="NZ_JMQN01000040.1"/>
</dbReference>
<organism evidence="2 3">
    <name type="scientific">Marinobacterium lacunae</name>
    <dbReference type="NCBI Taxonomy" id="1232683"/>
    <lineage>
        <taxon>Bacteria</taxon>
        <taxon>Pseudomonadati</taxon>
        <taxon>Pseudomonadota</taxon>
        <taxon>Gammaproteobacteria</taxon>
        <taxon>Oceanospirillales</taxon>
        <taxon>Oceanospirillaceae</taxon>
        <taxon>Marinobacterium</taxon>
    </lineage>
</organism>
<keyword evidence="3" id="KW-1185">Reference proteome</keyword>
<dbReference type="NCBIfam" id="TIGR02823">
    <property type="entry name" value="oxido_YhdH"/>
    <property type="match status" value="1"/>
</dbReference>
<dbReference type="EC" id="1.1.1.1" evidence="2"/>
<dbReference type="GO" id="GO:0004022">
    <property type="term" value="F:alcohol dehydrogenase (NAD+) activity"/>
    <property type="evidence" value="ECO:0007669"/>
    <property type="project" value="UniProtKB-EC"/>
</dbReference>
<feature type="domain" description="Enoyl reductase (ER)" evidence="1">
    <location>
        <begin position="8"/>
        <end position="323"/>
    </location>
</feature>
<dbReference type="PANTHER" id="PTHR43677:SF1">
    <property type="entry name" value="ACRYLYL-COA REDUCTASE ACUI-RELATED"/>
    <property type="match status" value="1"/>
</dbReference>
<keyword evidence="2" id="KW-0560">Oxidoreductase</keyword>
<dbReference type="AlphaFoldDB" id="A0A081FXI9"/>
<dbReference type="Pfam" id="PF08240">
    <property type="entry name" value="ADH_N"/>
    <property type="match status" value="1"/>
</dbReference>
<dbReference type="GO" id="GO:0043957">
    <property type="term" value="F:acryloyl-CoA reductase (NADPH) activity"/>
    <property type="evidence" value="ECO:0007669"/>
    <property type="project" value="TreeGrafter"/>
</dbReference>
<dbReference type="InterPro" id="IPR014188">
    <property type="entry name" value="Acrylyl-CoA_reductase_AcuI"/>
</dbReference>
<dbReference type="EMBL" id="JMQN01000040">
    <property type="protein sequence ID" value="KEA63244.1"/>
    <property type="molecule type" value="Genomic_DNA"/>
</dbReference>
<protein>
    <submittedName>
        <fullName evidence="2">Alcohol dehydrogenase</fullName>
        <ecNumber evidence="2">1.1.1.1</ecNumber>
    </submittedName>
</protein>
<dbReference type="InterPro" id="IPR013154">
    <property type="entry name" value="ADH-like_N"/>
</dbReference>
<dbReference type="SUPFAM" id="SSF51735">
    <property type="entry name" value="NAD(P)-binding Rossmann-fold domains"/>
    <property type="match status" value="1"/>
</dbReference>
<dbReference type="InterPro" id="IPR013149">
    <property type="entry name" value="ADH-like_C"/>
</dbReference>
<reference evidence="2 3" key="1">
    <citation type="submission" date="2014-04" db="EMBL/GenBank/DDBJ databases">
        <title>Marinobacterium kochiensis sp. nov., isolated from sediment sample collected from Kochi backwaters in Kerala, India.</title>
        <authorList>
            <person name="Singh A."/>
            <person name="Pinnaka A.K."/>
        </authorList>
    </citation>
    <scope>NUCLEOTIDE SEQUENCE [LARGE SCALE GENOMIC DNA]</scope>
    <source>
        <strain evidence="2 3">AK27</strain>
    </source>
</reference>
<evidence type="ECO:0000313" key="3">
    <source>
        <dbReference type="Proteomes" id="UP000028252"/>
    </source>
</evidence>